<dbReference type="Gene3D" id="1.20.1250.20">
    <property type="entry name" value="MFS general substrate transporter like domains"/>
    <property type="match status" value="2"/>
</dbReference>
<feature type="transmembrane region" description="Helical" evidence="7">
    <location>
        <begin position="357"/>
        <end position="377"/>
    </location>
</feature>
<keyword evidence="3 7" id="KW-0812">Transmembrane</keyword>
<dbReference type="GeneID" id="63731658"/>
<name>A0A1L9PKI5_ASPVE</name>
<keyword evidence="10" id="KW-1185">Reference proteome</keyword>
<dbReference type="Pfam" id="PF07690">
    <property type="entry name" value="MFS_1"/>
    <property type="match status" value="1"/>
</dbReference>
<evidence type="ECO:0000256" key="7">
    <source>
        <dbReference type="SAM" id="Phobius"/>
    </source>
</evidence>
<dbReference type="PANTHER" id="PTHR43791">
    <property type="entry name" value="PERMEASE-RELATED"/>
    <property type="match status" value="1"/>
</dbReference>
<proteinExistence type="predicted"/>
<evidence type="ECO:0000256" key="5">
    <source>
        <dbReference type="ARBA" id="ARBA00023136"/>
    </source>
</evidence>
<dbReference type="AlphaFoldDB" id="A0A1L9PKI5"/>
<organism evidence="9 10">
    <name type="scientific">Aspergillus versicolor CBS 583.65</name>
    <dbReference type="NCBI Taxonomy" id="1036611"/>
    <lineage>
        <taxon>Eukaryota</taxon>
        <taxon>Fungi</taxon>
        <taxon>Dikarya</taxon>
        <taxon>Ascomycota</taxon>
        <taxon>Pezizomycotina</taxon>
        <taxon>Eurotiomycetes</taxon>
        <taxon>Eurotiomycetidae</taxon>
        <taxon>Eurotiales</taxon>
        <taxon>Aspergillaceae</taxon>
        <taxon>Aspergillus</taxon>
        <taxon>Aspergillus subgen. Nidulantes</taxon>
    </lineage>
</organism>
<feature type="transmembrane region" description="Helical" evidence="7">
    <location>
        <begin position="297"/>
        <end position="317"/>
    </location>
</feature>
<feature type="transmembrane region" description="Helical" evidence="7">
    <location>
        <begin position="417"/>
        <end position="438"/>
    </location>
</feature>
<feature type="transmembrane region" description="Helical" evidence="7">
    <location>
        <begin position="450"/>
        <end position="470"/>
    </location>
</feature>
<feature type="transmembrane region" description="Helical" evidence="7">
    <location>
        <begin position="106"/>
        <end position="128"/>
    </location>
</feature>
<dbReference type="GO" id="GO:0016020">
    <property type="term" value="C:membrane"/>
    <property type="evidence" value="ECO:0007669"/>
    <property type="project" value="UniProtKB-SubCell"/>
</dbReference>
<comment type="subcellular location">
    <subcellularLocation>
        <location evidence="1">Membrane</location>
        <topology evidence="1">Multi-pass membrane protein</topology>
    </subcellularLocation>
</comment>
<feature type="transmembrane region" description="Helical" evidence="7">
    <location>
        <begin position="383"/>
        <end position="405"/>
    </location>
</feature>
<dbReference type="InterPro" id="IPR020846">
    <property type="entry name" value="MFS_dom"/>
</dbReference>
<dbReference type="PANTHER" id="PTHR43791:SF18">
    <property type="entry name" value="NICOTINIC ACID TRANSPORTER TNA1, PUTATIVE (AFU_ORTHOLOGUE AFUA_3G03820)-RELATED"/>
    <property type="match status" value="1"/>
</dbReference>
<evidence type="ECO:0000256" key="2">
    <source>
        <dbReference type="ARBA" id="ARBA00022448"/>
    </source>
</evidence>
<dbReference type="FunFam" id="1.20.1250.20:FF:000068">
    <property type="entry name" value="MFS general substrate transporter"/>
    <property type="match status" value="1"/>
</dbReference>
<dbReference type="OrthoDB" id="2962993at2759"/>
<feature type="transmembrane region" description="Helical" evidence="7">
    <location>
        <begin position="329"/>
        <end position="348"/>
    </location>
</feature>
<keyword evidence="2" id="KW-0813">Transport</keyword>
<feature type="domain" description="Major facilitator superfamily (MFS) profile" evidence="8">
    <location>
        <begin position="40"/>
        <end position="475"/>
    </location>
</feature>
<evidence type="ECO:0000313" key="10">
    <source>
        <dbReference type="Proteomes" id="UP000184073"/>
    </source>
</evidence>
<dbReference type="EMBL" id="KV878129">
    <property type="protein sequence ID" value="OJJ02048.1"/>
    <property type="molecule type" value="Genomic_DNA"/>
</dbReference>
<reference evidence="10" key="1">
    <citation type="journal article" date="2017" name="Genome Biol.">
        <title>Comparative genomics reveals high biological diversity and specific adaptations in the industrially and medically important fungal genus Aspergillus.</title>
        <authorList>
            <person name="de Vries R.P."/>
            <person name="Riley R."/>
            <person name="Wiebenga A."/>
            <person name="Aguilar-Osorio G."/>
            <person name="Amillis S."/>
            <person name="Uchima C.A."/>
            <person name="Anderluh G."/>
            <person name="Asadollahi M."/>
            <person name="Askin M."/>
            <person name="Barry K."/>
            <person name="Battaglia E."/>
            <person name="Bayram O."/>
            <person name="Benocci T."/>
            <person name="Braus-Stromeyer S.A."/>
            <person name="Caldana C."/>
            <person name="Canovas D."/>
            <person name="Cerqueira G.C."/>
            <person name="Chen F."/>
            <person name="Chen W."/>
            <person name="Choi C."/>
            <person name="Clum A."/>
            <person name="Dos Santos R.A."/>
            <person name="Damasio A.R."/>
            <person name="Diallinas G."/>
            <person name="Emri T."/>
            <person name="Fekete E."/>
            <person name="Flipphi M."/>
            <person name="Freyberg S."/>
            <person name="Gallo A."/>
            <person name="Gournas C."/>
            <person name="Habgood R."/>
            <person name="Hainaut M."/>
            <person name="Harispe M.L."/>
            <person name="Henrissat B."/>
            <person name="Hilden K.S."/>
            <person name="Hope R."/>
            <person name="Hossain A."/>
            <person name="Karabika E."/>
            <person name="Karaffa L."/>
            <person name="Karanyi Z."/>
            <person name="Krasevec N."/>
            <person name="Kuo A."/>
            <person name="Kusch H."/>
            <person name="LaButti K."/>
            <person name="Lagendijk E.L."/>
            <person name="Lapidus A."/>
            <person name="Levasseur A."/>
            <person name="Lindquist E."/>
            <person name="Lipzen A."/>
            <person name="Logrieco A.F."/>
            <person name="MacCabe A."/>
            <person name="Maekelae M.R."/>
            <person name="Malavazi I."/>
            <person name="Melin P."/>
            <person name="Meyer V."/>
            <person name="Mielnichuk N."/>
            <person name="Miskei M."/>
            <person name="Molnar A.P."/>
            <person name="Mule G."/>
            <person name="Ngan C.Y."/>
            <person name="Orejas M."/>
            <person name="Orosz E."/>
            <person name="Ouedraogo J.P."/>
            <person name="Overkamp K.M."/>
            <person name="Park H.-S."/>
            <person name="Perrone G."/>
            <person name="Piumi F."/>
            <person name="Punt P.J."/>
            <person name="Ram A.F."/>
            <person name="Ramon A."/>
            <person name="Rauscher S."/>
            <person name="Record E."/>
            <person name="Riano-Pachon D.M."/>
            <person name="Robert V."/>
            <person name="Roehrig J."/>
            <person name="Ruller R."/>
            <person name="Salamov A."/>
            <person name="Salih N.S."/>
            <person name="Samson R.A."/>
            <person name="Sandor E."/>
            <person name="Sanguinetti M."/>
            <person name="Schuetze T."/>
            <person name="Sepcic K."/>
            <person name="Shelest E."/>
            <person name="Sherlock G."/>
            <person name="Sophianopoulou V."/>
            <person name="Squina F.M."/>
            <person name="Sun H."/>
            <person name="Susca A."/>
            <person name="Todd R.B."/>
            <person name="Tsang A."/>
            <person name="Unkles S.E."/>
            <person name="van de Wiele N."/>
            <person name="van Rossen-Uffink D."/>
            <person name="Oliveira J.V."/>
            <person name="Vesth T.C."/>
            <person name="Visser J."/>
            <person name="Yu J.-H."/>
            <person name="Zhou M."/>
            <person name="Andersen M.R."/>
            <person name="Archer D.B."/>
            <person name="Baker S.E."/>
            <person name="Benoit I."/>
            <person name="Brakhage A.A."/>
            <person name="Braus G.H."/>
            <person name="Fischer R."/>
            <person name="Frisvad J.C."/>
            <person name="Goldman G.H."/>
            <person name="Houbraken J."/>
            <person name="Oakley B."/>
            <person name="Pocsi I."/>
            <person name="Scazzocchio C."/>
            <person name="Seiboth B."/>
            <person name="vanKuyk P.A."/>
            <person name="Wortman J."/>
            <person name="Dyer P.S."/>
            <person name="Grigoriev I.V."/>
        </authorList>
    </citation>
    <scope>NUCLEOTIDE SEQUENCE [LARGE SCALE GENOMIC DNA]</scope>
    <source>
        <strain evidence="10">CBS 583.65</strain>
    </source>
</reference>
<evidence type="ECO:0000256" key="4">
    <source>
        <dbReference type="ARBA" id="ARBA00022989"/>
    </source>
</evidence>
<feature type="transmembrane region" description="Helical" evidence="7">
    <location>
        <begin position="76"/>
        <end position="99"/>
    </location>
</feature>
<feature type="transmembrane region" description="Helical" evidence="7">
    <location>
        <begin position="216"/>
        <end position="239"/>
    </location>
</feature>
<feature type="transmembrane region" description="Helical" evidence="7">
    <location>
        <begin position="148"/>
        <end position="171"/>
    </location>
</feature>
<dbReference type="Proteomes" id="UP000184073">
    <property type="component" value="Unassembled WGS sequence"/>
</dbReference>
<evidence type="ECO:0000256" key="3">
    <source>
        <dbReference type="ARBA" id="ARBA00022692"/>
    </source>
</evidence>
<feature type="transmembrane region" description="Helical" evidence="7">
    <location>
        <begin position="183"/>
        <end position="204"/>
    </location>
</feature>
<dbReference type="VEuPathDB" id="FungiDB:ASPVEDRAFT_71986"/>
<dbReference type="SUPFAM" id="SSF103473">
    <property type="entry name" value="MFS general substrate transporter"/>
    <property type="match status" value="1"/>
</dbReference>
<keyword evidence="4 7" id="KW-1133">Transmembrane helix</keyword>
<dbReference type="PROSITE" id="PS50850">
    <property type="entry name" value="MFS"/>
    <property type="match status" value="1"/>
</dbReference>
<evidence type="ECO:0000256" key="6">
    <source>
        <dbReference type="SAM" id="MobiDB-lite"/>
    </source>
</evidence>
<dbReference type="InterPro" id="IPR036259">
    <property type="entry name" value="MFS_trans_sf"/>
</dbReference>
<feature type="region of interest" description="Disordered" evidence="6">
    <location>
        <begin position="1"/>
        <end position="23"/>
    </location>
</feature>
<dbReference type="RefSeq" id="XP_040667810.1">
    <property type="nucleotide sequence ID" value="XM_040816147.1"/>
</dbReference>
<evidence type="ECO:0000313" key="9">
    <source>
        <dbReference type="EMBL" id="OJJ02048.1"/>
    </source>
</evidence>
<protein>
    <recommendedName>
        <fullName evidence="8">Major facilitator superfamily (MFS) profile domain-containing protein</fullName>
    </recommendedName>
</protein>
<accession>A0A1L9PKI5</accession>
<keyword evidence="5 7" id="KW-0472">Membrane</keyword>
<evidence type="ECO:0000259" key="8">
    <source>
        <dbReference type="PROSITE" id="PS50850"/>
    </source>
</evidence>
<gene>
    <name evidence="9" type="ORF">ASPVEDRAFT_71986</name>
</gene>
<dbReference type="GO" id="GO:0022857">
    <property type="term" value="F:transmembrane transporter activity"/>
    <property type="evidence" value="ECO:0007669"/>
    <property type="project" value="InterPro"/>
</dbReference>
<dbReference type="InterPro" id="IPR011701">
    <property type="entry name" value="MFS"/>
</dbReference>
<feature type="transmembrane region" description="Helical" evidence="7">
    <location>
        <begin position="36"/>
        <end position="53"/>
    </location>
</feature>
<sequence length="506" mass="55267">MNSEKETLSQEISPSPQVEAASEPCPTELRRLLRKIDLRVIPILALLYFLSFLDRGNIGNAEIQGLSTDLNLVGNQYNWCLTIFFFPYSFFEPLCNLLLVRFKPSIWLPSIMVAWGTVTTLLGIVQNYPGLLAARFFLGQQAPMSPSLVIQLTVTGLAEGGLFPGLAFYVSLWYPRANAQFRLAMIFASASMAGAFSGLLAFAISKMDGVGGLEGWRWIFILEGLLTVVCAVLAFFLVWDEPATATFLSDREKAMIIDLLADSRASSSEGQLEEKSAFDWKQFMAAVLDWQTWMHTISYWGTAVAVYALSLFLPTIIKGLGYSSANAQLLTIPVYAAASISCIAVGYFSDRMGQRSLFTLVCYGAVFVGFLIAVAPSRFIPGLTYAGCFIAASGSYPAIPGLLALSSNNYAPATKRAVGMAIQIGLGSLGGAAASNFYKETDAPRYRLGHSLVLAFVALGFLTVVLYYFLCRRINAKRDRGEATTSENSDGIFEMGDKAPTFRYNL</sequence>
<evidence type="ECO:0000256" key="1">
    <source>
        <dbReference type="ARBA" id="ARBA00004141"/>
    </source>
</evidence>